<gene>
    <name evidence="2" type="ORF">FAA97_10260</name>
</gene>
<evidence type="ECO:0000256" key="1">
    <source>
        <dbReference type="SAM" id="SignalP"/>
    </source>
</evidence>
<evidence type="ECO:0000313" key="2">
    <source>
        <dbReference type="EMBL" id="THV23004.1"/>
    </source>
</evidence>
<dbReference type="PROSITE" id="PS51257">
    <property type="entry name" value="PROKAR_LIPOPROTEIN"/>
    <property type="match status" value="1"/>
</dbReference>
<feature type="signal peptide" evidence="1">
    <location>
        <begin position="1"/>
        <end position="24"/>
    </location>
</feature>
<proteinExistence type="predicted"/>
<feature type="chain" id="PRO_5020840336" evidence="1">
    <location>
        <begin position="25"/>
        <end position="121"/>
    </location>
</feature>
<dbReference type="Proteomes" id="UP000308828">
    <property type="component" value="Unassembled WGS sequence"/>
</dbReference>
<protein>
    <submittedName>
        <fullName evidence="2">Uncharacterized protein</fullName>
    </submittedName>
</protein>
<keyword evidence="3" id="KW-1185">Reference proteome</keyword>
<sequence length="121" mass="12824">MRPTFVLPAALMIAILMGCGVSLAGETEPGASTEARSAWQVEKCEVFAKALDRILARMGTDDVSPDFIDNNRAYIASGCLAPVDACPKTPKDIEIANGLTIATMNAGAASTFSPFRCRQQN</sequence>
<evidence type="ECO:0000313" key="3">
    <source>
        <dbReference type="Proteomes" id="UP000308828"/>
    </source>
</evidence>
<keyword evidence="1" id="KW-0732">Signal</keyword>
<name>A0A4S8P5E3_9HYPH</name>
<reference evidence="2 3" key="1">
    <citation type="submission" date="2019-04" db="EMBL/GenBank/DDBJ databases">
        <title>Genome sequence of strain shin9-1.</title>
        <authorList>
            <person name="Gao J."/>
            <person name="Sun J."/>
        </authorList>
    </citation>
    <scope>NUCLEOTIDE SEQUENCE [LARGE SCALE GENOMIC DNA]</scope>
    <source>
        <strain evidence="3">shin9-1</strain>
    </source>
</reference>
<dbReference type="OrthoDB" id="7726273at2"/>
<organism evidence="2 3">
    <name type="scientific">Peteryoungia ipomoeae</name>
    <dbReference type="NCBI Taxonomy" id="1210932"/>
    <lineage>
        <taxon>Bacteria</taxon>
        <taxon>Pseudomonadati</taxon>
        <taxon>Pseudomonadota</taxon>
        <taxon>Alphaproteobacteria</taxon>
        <taxon>Hyphomicrobiales</taxon>
        <taxon>Rhizobiaceae</taxon>
        <taxon>Peteryoungia</taxon>
    </lineage>
</organism>
<dbReference type="AlphaFoldDB" id="A0A4S8P5E3"/>
<comment type="caution">
    <text evidence="2">The sequence shown here is derived from an EMBL/GenBank/DDBJ whole genome shotgun (WGS) entry which is preliminary data.</text>
</comment>
<accession>A0A4S8P5E3</accession>
<dbReference type="EMBL" id="STGV01000003">
    <property type="protein sequence ID" value="THV23004.1"/>
    <property type="molecule type" value="Genomic_DNA"/>
</dbReference>
<dbReference type="RefSeq" id="WP_136598448.1">
    <property type="nucleotide sequence ID" value="NZ_STGV01000003.1"/>
</dbReference>